<dbReference type="Gene3D" id="1.10.220.60">
    <property type="entry name" value="GRIP domain"/>
    <property type="match status" value="1"/>
</dbReference>
<feature type="compositionally biased region" description="Polar residues" evidence="2">
    <location>
        <begin position="959"/>
        <end position="970"/>
    </location>
</feature>
<keyword evidence="1" id="KW-0175">Coiled coil</keyword>
<feature type="region of interest" description="Disordered" evidence="2">
    <location>
        <begin position="632"/>
        <end position="703"/>
    </location>
</feature>
<feature type="region of interest" description="Disordered" evidence="2">
    <location>
        <begin position="390"/>
        <end position="409"/>
    </location>
</feature>
<dbReference type="Proteomes" id="UP001562425">
    <property type="component" value="Unassembled WGS sequence"/>
</dbReference>
<feature type="region of interest" description="Disordered" evidence="2">
    <location>
        <begin position="867"/>
        <end position="900"/>
    </location>
</feature>
<dbReference type="PANTHER" id="PTHR19327">
    <property type="entry name" value="GOLGIN"/>
    <property type="match status" value="1"/>
</dbReference>
<protein>
    <recommendedName>
        <fullName evidence="3">GRIP domain-containing protein</fullName>
    </recommendedName>
</protein>
<evidence type="ECO:0000256" key="2">
    <source>
        <dbReference type="SAM" id="MobiDB-lite"/>
    </source>
</evidence>
<dbReference type="PROSITE" id="PS50913">
    <property type="entry name" value="GRIP"/>
    <property type="match status" value="1"/>
</dbReference>
<proteinExistence type="predicted"/>
<feature type="coiled-coil region" evidence="1">
    <location>
        <begin position="1445"/>
        <end position="1545"/>
    </location>
</feature>
<feature type="region of interest" description="Disordered" evidence="2">
    <location>
        <begin position="481"/>
        <end position="518"/>
    </location>
</feature>
<dbReference type="Pfam" id="PF01465">
    <property type="entry name" value="GRIP"/>
    <property type="match status" value="1"/>
</dbReference>
<organism evidence="4 5">
    <name type="scientific">Culex pipiens pipiens</name>
    <name type="common">Northern house mosquito</name>
    <dbReference type="NCBI Taxonomy" id="38569"/>
    <lineage>
        <taxon>Eukaryota</taxon>
        <taxon>Metazoa</taxon>
        <taxon>Ecdysozoa</taxon>
        <taxon>Arthropoda</taxon>
        <taxon>Hexapoda</taxon>
        <taxon>Insecta</taxon>
        <taxon>Pterygota</taxon>
        <taxon>Neoptera</taxon>
        <taxon>Endopterygota</taxon>
        <taxon>Diptera</taxon>
        <taxon>Nematocera</taxon>
        <taxon>Culicoidea</taxon>
        <taxon>Culicidae</taxon>
        <taxon>Culicinae</taxon>
        <taxon>Culicini</taxon>
        <taxon>Culex</taxon>
        <taxon>Culex</taxon>
    </lineage>
</organism>
<feature type="coiled-coil region" evidence="1">
    <location>
        <begin position="1578"/>
        <end position="1647"/>
    </location>
</feature>
<feature type="coiled-coil region" evidence="1">
    <location>
        <begin position="1674"/>
        <end position="2088"/>
    </location>
</feature>
<dbReference type="Gene3D" id="6.10.250.3110">
    <property type="match status" value="1"/>
</dbReference>
<dbReference type="SUPFAM" id="SSF101283">
    <property type="entry name" value="GRIP domain"/>
    <property type="match status" value="1"/>
</dbReference>
<feature type="compositionally biased region" description="Polar residues" evidence="2">
    <location>
        <begin position="991"/>
        <end position="1002"/>
    </location>
</feature>
<dbReference type="SMART" id="SM00755">
    <property type="entry name" value="Grip"/>
    <property type="match status" value="1"/>
</dbReference>
<feature type="coiled-coil region" evidence="1">
    <location>
        <begin position="2156"/>
        <end position="2393"/>
    </location>
</feature>
<gene>
    <name evidence="4" type="ORF">pipiens_009082</name>
</gene>
<evidence type="ECO:0000259" key="3">
    <source>
        <dbReference type="PROSITE" id="PS50913"/>
    </source>
</evidence>
<dbReference type="EMBL" id="JBEHCU010005938">
    <property type="protein sequence ID" value="KAL1398304.1"/>
    <property type="molecule type" value="Genomic_DNA"/>
</dbReference>
<name>A0ABD1DF42_CULPP</name>
<evidence type="ECO:0000313" key="5">
    <source>
        <dbReference type="Proteomes" id="UP001562425"/>
    </source>
</evidence>
<keyword evidence="5" id="KW-1185">Reference proteome</keyword>
<feature type="region of interest" description="Disordered" evidence="2">
    <location>
        <begin position="922"/>
        <end position="1020"/>
    </location>
</feature>
<feature type="compositionally biased region" description="Acidic residues" evidence="2">
    <location>
        <begin position="499"/>
        <end position="513"/>
    </location>
</feature>
<dbReference type="PANTHER" id="PTHR19327:SF0">
    <property type="entry name" value="GOLGIN SUBFAMILY A MEMBER 4"/>
    <property type="match status" value="1"/>
</dbReference>
<evidence type="ECO:0000313" key="4">
    <source>
        <dbReference type="EMBL" id="KAL1398304.1"/>
    </source>
</evidence>
<dbReference type="InterPro" id="IPR000237">
    <property type="entry name" value="GRIP_dom"/>
</dbReference>
<feature type="compositionally biased region" description="Basic and acidic residues" evidence="2">
    <location>
        <begin position="489"/>
        <end position="498"/>
    </location>
</feature>
<feature type="coiled-coil region" evidence="1">
    <location>
        <begin position="1352"/>
        <end position="1421"/>
    </location>
</feature>
<feature type="region of interest" description="Disordered" evidence="2">
    <location>
        <begin position="228"/>
        <end position="258"/>
    </location>
</feature>
<evidence type="ECO:0000256" key="1">
    <source>
        <dbReference type="SAM" id="Coils"/>
    </source>
</evidence>
<feature type="compositionally biased region" description="Polar residues" evidence="2">
    <location>
        <begin position="656"/>
        <end position="674"/>
    </location>
</feature>
<reference evidence="4 5" key="1">
    <citation type="submission" date="2024-05" db="EMBL/GenBank/DDBJ databases">
        <title>Culex pipiens pipiens assembly and annotation.</title>
        <authorList>
            <person name="Alout H."/>
            <person name="Durand T."/>
        </authorList>
    </citation>
    <scope>NUCLEOTIDE SEQUENCE [LARGE SCALE GENOMIC DNA]</scope>
    <source>
        <strain evidence="4">HA-2024</strain>
        <tissue evidence="4">Whole body</tissue>
    </source>
</reference>
<feature type="compositionally biased region" description="Basic and acidic residues" evidence="2">
    <location>
        <begin position="234"/>
        <end position="251"/>
    </location>
</feature>
<feature type="compositionally biased region" description="Low complexity" evidence="2">
    <location>
        <begin position="1003"/>
        <end position="1020"/>
    </location>
</feature>
<feature type="coiled-coil region" evidence="1">
    <location>
        <begin position="1123"/>
        <end position="1171"/>
    </location>
</feature>
<dbReference type="SUPFAM" id="SSF57997">
    <property type="entry name" value="Tropomyosin"/>
    <property type="match status" value="1"/>
</dbReference>
<comment type="caution">
    <text evidence="4">The sequence shown here is derived from an EMBL/GenBank/DDBJ whole genome shotgun (WGS) entry which is preliminary data.</text>
</comment>
<accession>A0ABD1DF42</accession>
<feature type="compositionally biased region" description="Low complexity" evidence="2">
    <location>
        <begin position="925"/>
        <end position="948"/>
    </location>
</feature>
<feature type="coiled-coil region" evidence="1">
    <location>
        <begin position="1247"/>
        <end position="1327"/>
    </location>
</feature>
<feature type="domain" description="GRIP" evidence="3">
    <location>
        <begin position="2399"/>
        <end position="2449"/>
    </location>
</feature>
<sequence>MSSNTEVIMLKDYPVPPSTTKGLHRRKPWTREDQEVTQKYRQSLLQQIRSHRHRAVAFGRSKTLNRQFSKSANDVKEVVAGKLELTQTLSQMCLHANDDNFEVKFTKDGVRCSKTESLCDLSKIGDDCKIVELHPKPKITEISKVAEPKDVEEATDAKKVLKRQLSKSVNDVRKSGGGHFGLKVIGSPQIALSQIWTVPTHCGCCESGKDGECKRLKVEELRKKFATEEASPAKLEKTKSPEKPKEVVTTHEEEDEDDDDDRFLVVKMLSWMGRMLTKNPAPKPKWVVLQVPVVSRWRSTKDARRKATKTKTHLYLNVIVEAGSGAISITPVASFEEMIKTSVFVRESNNGGAFRSVAINCRVRNEIPVQRGGEEKYTISEAVKQMLVSSGAPGVPREGIPKEVPKETTGGEFGEVCAVTSSESNSVADGTGSAEIVVKEPPVEKQASVELSAVEDETILEDPPVRTWFGSVTSWFKTTGASGVPSVRTVEEAPKSPDDGESGDLGENCEDSTPDGSGQIVTKGARCRRIAAGLYRESVVFLNNLIRETLEWMISAVDWFVDKSVLDETVVTIASTGRKDIVFCEIVHFCVIKRNLKMSWNDCARSFARFDAQQELIRRKQEERKRQLAEKEFRQRMQHRVRTSRGDFYDPPQEPRSANPTYNPHKPSSGNSSFYDPPRRANTNRPVTAKVPEPRPKPAATTTRQETVEINVANQVIDPRKHIITKYVSEFFTPYSKRPVTKAETVIVTEPGLSDEPKVKETLAFMKQKEHELMQVIQNSDRAGKWTYQAPAKQGIVKATTTVVYNPQATDPYSNTITIMNGVTYKRPPPPRLQRRQSSIDLPAVVPSINIDDASFQEEYDAYRRARKPNHRSISSFDEEPLDDPQPTPQQRRIRFSNQNSFYRYPPASSVYEDEVVSSGATVTRPTASRPAAVSSASSTTSEVSGSENFFSITEDDTPQNSPLRKSQALNSTSTPTQPPATPNQINNNTLGNSSISSFSGLASNSTANATTSSSSNNNNTSSNSINLGGSFFSSFAGGNATAANTSSSANGSSNNGVSPTTVANRVRRLSNSSMASDVSFRLPSYDSPAIYHLETDVDVSASETESVSGAAASNGQLDLVSKDKLFQAYKKALDRYQKYRERYTELARRYRELEKDNSKARSVLVETQDKALRRISELREQCSLEQQAKAHLDSALRMEIEELQCVVKTLKTKLEAVGDHVDGEQQDAVKPDEPDLISLSGGDDGAATWEAKIKALEEKLAGEARVKDALSEEIVALKKREEGHSISLAENKMAIHSELESKEAEVRKLKEQLQSIEKSMKQVLVEKDTLGKEVTELKTKLTAVEKTASRVKELEATVSTCNDQKNKLESKFVEFERKILELEKEKQRMKGSSQSVEQEKVELSKKLQESEVKLTAAAKENESLVVKLAELVAQSKDLTPTAEVDALKKRVDELTATRDDLQQSVMNSLKDLDVYRQKLAESERAVQEVDSLKNLLCDKERVVQDLKSQHEEVSVRLESTQKELEEKNKKLIEQEDKISELKKTITLDQERLVEVTKALDAQKEIHDKDRASNENSLKEVFDQNNHLTAELKQFKDKLEKVNGKFKKITDEKGSLKSQNEQLQADIKACKQEVNSLHQQKTALAEEIRNIKIISENTESEALESLQESMRVSLAQAEERLLETTRDLNQVIELKSEENRKLLEERDELAEKLEGSQKEKEDLATEAGTLKSKVESLRNEKKDLEKTLEREIREKTELKAQVTNILQEIGRLEEQLKEVKTSHSAILGEKQTLEEKIERLQRQHVEAKSKADKESTHRWQTKIKEGETKLQQVECENSQLAEKNCLLEESQRRTAEEIKKLQTALQDAESAVKHDKKKGKEVEEWKKKCQELEERLNQCAGDHAKLFNEKELLDHQHRSLQDELEAKEKEKLCVLDNNKCLTEELEAVKTGSKTLEEEKQRLVEECDALRVEIDKVRTESDYLKGKQTELKAKLEREKNAVQEQNDTLHKEIDAMKNSNQNRLTELESLIKKANEEKQSFSKNATDLEKKLENYEEIKIENEYLNTLIKQLEGELHTVKDERTKLQTAATGKDTELNGLKLKVSQSEAIVEGKDQEIKKLINEFVVKENEMKAKILTLDHGKTEAEKRATDGAASYDKLSEELKGEQNRYAEEKKDFESRLAEAVKLQEELKSELDKNKTVLALFTDEKKSLQDQLDELKEELKRRSKTDGTDQEEVERLRKELQQAQELKLENDNYARDLDELKSELNVAMAEKLELMQQHSQLKDQLENFSAETKQSVQQFQAEIEQLRQQQTPSSESALDQTKAVDELRNKKEELENKLKKIMHEVQDVSNRNLFLEQKCENYLILEQSNERLKLQNDKLSRQLDETLVSMHHNEGIAANTEFEYLRNILFQYLSGNVNGNNNTLVKVIAAVLKFTPQQTQVVLEKEAHRRSLMGQINKLL</sequence>